<dbReference type="GO" id="GO:0016989">
    <property type="term" value="F:sigma factor antagonist activity"/>
    <property type="evidence" value="ECO:0007669"/>
    <property type="project" value="TreeGrafter"/>
</dbReference>
<feature type="domain" description="FecR N-terminal" evidence="3">
    <location>
        <begin position="30"/>
        <end position="72"/>
    </location>
</feature>
<evidence type="ECO:0000256" key="1">
    <source>
        <dbReference type="SAM" id="MobiDB-lite"/>
    </source>
</evidence>
<reference evidence="4 5" key="1">
    <citation type="submission" date="2017-06" db="EMBL/GenBank/DDBJ databases">
        <title>Herbaspirillum phytohormonus sp. nov., isolated from the root nodule of Robinia pseudoacacia in lead-zinc mine.</title>
        <authorList>
            <person name="Fan M."/>
            <person name="Lin Y."/>
        </authorList>
    </citation>
    <scope>NUCLEOTIDE SEQUENCE [LARGE SCALE GENOMIC DNA]</scope>
    <source>
        <strain evidence="4 5">HZ10</strain>
    </source>
</reference>
<evidence type="ECO:0000313" key="4">
    <source>
        <dbReference type="EMBL" id="OWY30551.1"/>
    </source>
</evidence>
<feature type="region of interest" description="Disordered" evidence="1">
    <location>
        <begin position="1"/>
        <end position="24"/>
    </location>
</feature>
<sequence length="347" mass="38233">MQDRLQLYPKQDSTPPQPTADARPGYADLQQAAEWFAVLRADDAAETDRSRWRQWLDADERHRAAWSRVEAVNAEFGVMPQVVGHRVLARNGQHRRKAIKTLAWLAAGVTVAGSVGSSREVRGYFAALTAQYRTEVGETRRQQLADGSLLWLNTASAADADYSDVLRRIALHRGEIMIQTAHDKRDPARPLVVDVPAGRMQALGTRFLVRLEERATVLTVLEGKVMISPSGKAAPLMLPAGSRVRFDADAMGTPTPADESMAAWSRNLLMPDGMRLDDFLAELGRYRRGHLGCAPEVAALPLVGVYPINDTDRVLAALEASLPVKVRRILPWWVTVEAKDPPPGKPG</sequence>
<dbReference type="Pfam" id="PF16220">
    <property type="entry name" value="DUF4880"/>
    <property type="match status" value="1"/>
</dbReference>
<feature type="domain" description="FecR protein" evidence="2">
    <location>
        <begin position="131"/>
        <end position="225"/>
    </location>
</feature>
<proteinExistence type="predicted"/>
<dbReference type="PANTHER" id="PTHR30273:SF2">
    <property type="entry name" value="PROTEIN FECR"/>
    <property type="match status" value="1"/>
</dbReference>
<dbReference type="PANTHER" id="PTHR30273">
    <property type="entry name" value="PERIPLASMIC SIGNAL SENSOR AND SIGMA FACTOR ACTIVATOR FECR-RELATED"/>
    <property type="match status" value="1"/>
</dbReference>
<protein>
    <submittedName>
        <fullName evidence="4">Fe2+-dicitrate sensor protein</fullName>
    </submittedName>
</protein>
<dbReference type="InterPro" id="IPR012373">
    <property type="entry name" value="Ferrdict_sens_TM"/>
</dbReference>
<dbReference type="Proteomes" id="UP000197596">
    <property type="component" value="Unassembled WGS sequence"/>
</dbReference>
<dbReference type="Gene3D" id="2.60.120.1440">
    <property type="match status" value="1"/>
</dbReference>
<dbReference type="InterPro" id="IPR032623">
    <property type="entry name" value="FecR_N"/>
</dbReference>
<dbReference type="RefSeq" id="WP_088749698.1">
    <property type="nucleotide sequence ID" value="NZ_NJGU01000001.1"/>
</dbReference>
<dbReference type="InterPro" id="IPR006860">
    <property type="entry name" value="FecR"/>
</dbReference>
<accession>A0A246WV25</accession>
<comment type="caution">
    <text evidence="4">The sequence shown here is derived from an EMBL/GenBank/DDBJ whole genome shotgun (WGS) entry which is preliminary data.</text>
</comment>
<dbReference type="EMBL" id="NJGU01000001">
    <property type="protein sequence ID" value="OWY30551.1"/>
    <property type="molecule type" value="Genomic_DNA"/>
</dbReference>
<evidence type="ECO:0000313" key="5">
    <source>
        <dbReference type="Proteomes" id="UP000197596"/>
    </source>
</evidence>
<dbReference type="Pfam" id="PF04773">
    <property type="entry name" value="FecR"/>
    <property type="match status" value="1"/>
</dbReference>
<dbReference type="AlphaFoldDB" id="A0A246WV25"/>
<dbReference type="PIRSF" id="PIRSF018266">
    <property type="entry name" value="FecR"/>
    <property type="match status" value="1"/>
</dbReference>
<gene>
    <name evidence="4" type="ORF">CEJ42_00215</name>
</gene>
<evidence type="ECO:0000259" key="2">
    <source>
        <dbReference type="Pfam" id="PF04773"/>
    </source>
</evidence>
<evidence type="ECO:0000259" key="3">
    <source>
        <dbReference type="Pfam" id="PF16220"/>
    </source>
</evidence>
<name>A0A246WV25_9BURK</name>
<organism evidence="4 5">
    <name type="scientific">Herbaspirillum robiniae</name>
    <dbReference type="NCBI Taxonomy" id="2014887"/>
    <lineage>
        <taxon>Bacteria</taxon>
        <taxon>Pseudomonadati</taxon>
        <taxon>Pseudomonadota</taxon>
        <taxon>Betaproteobacteria</taxon>
        <taxon>Burkholderiales</taxon>
        <taxon>Oxalobacteraceae</taxon>
        <taxon>Herbaspirillum</taxon>
    </lineage>
</organism>